<dbReference type="PROSITE" id="PS51257">
    <property type="entry name" value="PROKAR_LIPOPROTEIN"/>
    <property type="match status" value="1"/>
</dbReference>
<evidence type="ECO:0000313" key="2">
    <source>
        <dbReference type="EMBL" id="CAG8507604.1"/>
    </source>
</evidence>
<evidence type="ECO:0000313" key="3">
    <source>
        <dbReference type="Proteomes" id="UP000789508"/>
    </source>
</evidence>
<dbReference type="AlphaFoldDB" id="A0A9N8ZTC0"/>
<gene>
    <name evidence="2" type="ORF">ALEPTO_LOCUS3805</name>
</gene>
<comment type="caution">
    <text evidence="2">The sequence shown here is derived from an EMBL/GenBank/DDBJ whole genome shotgun (WGS) entry which is preliminary data.</text>
</comment>
<keyword evidence="1" id="KW-0472">Membrane</keyword>
<dbReference type="InterPro" id="IPR010530">
    <property type="entry name" value="B12D"/>
</dbReference>
<protein>
    <submittedName>
        <fullName evidence="2">375_t:CDS:1</fullName>
    </submittedName>
</protein>
<dbReference type="Pfam" id="PF06522">
    <property type="entry name" value="B12D"/>
    <property type="match status" value="1"/>
</dbReference>
<dbReference type="OrthoDB" id="202195at2759"/>
<organism evidence="2 3">
    <name type="scientific">Ambispora leptoticha</name>
    <dbReference type="NCBI Taxonomy" id="144679"/>
    <lineage>
        <taxon>Eukaryota</taxon>
        <taxon>Fungi</taxon>
        <taxon>Fungi incertae sedis</taxon>
        <taxon>Mucoromycota</taxon>
        <taxon>Glomeromycotina</taxon>
        <taxon>Glomeromycetes</taxon>
        <taxon>Archaeosporales</taxon>
        <taxon>Ambisporaceae</taxon>
        <taxon>Ambispora</taxon>
    </lineage>
</organism>
<accession>A0A9N8ZTC0</accession>
<keyword evidence="3" id="KW-1185">Reference proteome</keyword>
<keyword evidence="1" id="KW-1133">Transmembrane helix</keyword>
<sequence>MSIPTRVASQSFSSFLRSAPVEVYPLAACLGFACGYGIFQSMRKFHTDQNL</sequence>
<feature type="non-terminal residue" evidence="2">
    <location>
        <position position="51"/>
    </location>
</feature>
<keyword evidence="1" id="KW-0812">Transmembrane</keyword>
<reference evidence="2" key="1">
    <citation type="submission" date="2021-06" db="EMBL/GenBank/DDBJ databases">
        <authorList>
            <person name="Kallberg Y."/>
            <person name="Tangrot J."/>
            <person name="Rosling A."/>
        </authorList>
    </citation>
    <scope>NUCLEOTIDE SEQUENCE</scope>
    <source>
        <strain evidence="2">FL130A</strain>
    </source>
</reference>
<evidence type="ECO:0000256" key="1">
    <source>
        <dbReference type="SAM" id="Phobius"/>
    </source>
</evidence>
<dbReference type="Proteomes" id="UP000789508">
    <property type="component" value="Unassembled WGS sequence"/>
</dbReference>
<name>A0A9N8ZTC0_9GLOM</name>
<proteinExistence type="predicted"/>
<dbReference type="EMBL" id="CAJVPS010000764">
    <property type="protein sequence ID" value="CAG8507604.1"/>
    <property type="molecule type" value="Genomic_DNA"/>
</dbReference>
<feature type="transmembrane region" description="Helical" evidence="1">
    <location>
        <begin position="23"/>
        <end position="39"/>
    </location>
</feature>